<name>E8LKP8_SUCHY</name>
<comment type="caution">
    <text evidence="1">The sequence shown here is derived from an EMBL/GenBank/DDBJ whole genome shotgun (WGS) entry which is preliminary data.</text>
</comment>
<evidence type="ECO:0000313" key="1">
    <source>
        <dbReference type="EMBL" id="EFY06904.1"/>
    </source>
</evidence>
<protein>
    <submittedName>
        <fullName evidence="1">Uncharacterized protein</fullName>
    </submittedName>
</protein>
<organism evidence="1 2">
    <name type="scientific">Succinatimonas hippei (strain DSM 22608 / JCM 16073 / KCTC 15190 / YIT 12066)</name>
    <dbReference type="NCBI Taxonomy" id="762983"/>
    <lineage>
        <taxon>Bacteria</taxon>
        <taxon>Pseudomonadati</taxon>
        <taxon>Pseudomonadota</taxon>
        <taxon>Gammaproteobacteria</taxon>
        <taxon>Aeromonadales</taxon>
        <taxon>Succinivibrionaceae</taxon>
        <taxon>Succinatimonas</taxon>
    </lineage>
</organism>
<dbReference type="HOGENOM" id="CLU_1351536_0_0_6"/>
<dbReference type="Proteomes" id="UP000018458">
    <property type="component" value="Unassembled WGS sequence"/>
</dbReference>
<proteinExistence type="predicted"/>
<dbReference type="AlphaFoldDB" id="E8LKP8"/>
<dbReference type="RefSeq" id="WP_009143486.1">
    <property type="nucleotide sequence ID" value="NZ_GL831002.1"/>
</dbReference>
<feature type="non-terminal residue" evidence="1">
    <location>
        <position position="1"/>
    </location>
</feature>
<sequence length="202" mass="23541">GFSPGFCPHPLPKKWGELEEYIFWPSWYLPNKTRVEPDLFLKFQSLALIIEVKRSDNRGSQTEAQWQKEVDAYYFTYSDNPLPVAFIAIGGNSNYTDEDISLEFTNNSENKVRIYKCSWLDIRQQTETLLKDLVKARDKAQTSDAFTASRIRLCRRILYHFNRAGLYYYRNFGNPLLPCVDLTESYNSVVDWSAGLKQELHG</sequence>
<dbReference type="EMBL" id="AEVO01000066">
    <property type="protein sequence ID" value="EFY06904.1"/>
    <property type="molecule type" value="Genomic_DNA"/>
</dbReference>
<keyword evidence="2" id="KW-1185">Reference proteome</keyword>
<reference evidence="1 2" key="1">
    <citation type="submission" date="2011-01" db="EMBL/GenBank/DDBJ databases">
        <authorList>
            <person name="Weinstock G."/>
            <person name="Sodergren E."/>
            <person name="Clifton S."/>
            <person name="Fulton L."/>
            <person name="Fulton B."/>
            <person name="Courtney L."/>
            <person name="Fronick C."/>
            <person name="Harrison M."/>
            <person name="Strong C."/>
            <person name="Farmer C."/>
            <person name="Delahaunty K."/>
            <person name="Markovic C."/>
            <person name="Hall O."/>
            <person name="Minx P."/>
            <person name="Tomlinson C."/>
            <person name="Mitreva M."/>
            <person name="Hou S."/>
            <person name="Chen J."/>
            <person name="Wollam A."/>
            <person name="Pepin K.H."/>
            <person name="Johnson M."/>
            <person name="Bhonagiri V."/>
            <person name="Zhang X."/>
            <person name="Suruliraj S."/>
            <person name="Warren W."/>
            <person name="Chinwalla A."/>
            <person name="Mardis E.R."/>
            <person name="Wilson R.K."/>
        </authorList>
    </citation>
    <scope>NUCLEOTIDE SEQUENCE [LARGE SCALE GENOMIC DNA]</scope>
    <source>
        <strain evidence="2">DSM 22608 / JCM 16073 / KCTC 15190 / YIT 12066</strain>
    </source>
</reference>
<gene>
    <name evidence="1" type="ORF">HMPREF9444_01291</name>
</gene>
<evidence type="ECO:0000313" key="2">
    <source>
        <dbReference type="Proteomes" id="UP000018458"/>
    </source>
</evidence>
<accession>E8LKP8</accession>